<dbReference type="InterPro" id="IPR008030">
    <property type="entry name" value="NmrA-like"/>
</dbReference>
<dbReference type="Gene3D" id="3.40.50.720">
    <property type="entry name" value="NAD(P)-binding Rossmann-like Domain"/>
    <property type="match status" value="1"/>
</dbReference>
<comment type="caution">
    <text evidence="5">The sequence shown here is derived from an EMBL/GenBank/DDBJ whole genome shotgun (WGS) entry which is preliminary data.</text>
</comment>
<dbReference type="PANTHER" id="PTHR42748">
    <property type="entry name" value="NITROGEN METABOLITE REPRESSION PROTEIN NMRA FAMILY MEMBER"/>
    <property type="match status" value="1"/>
</dbReference>
<evidence type="ECO:0000256" key="2">
    <source>
        <dbReference type="ARBA" id="ARBA00022857"/>
    </source>
</evidence>
<organism evidence="5 6">
    <name type="scientific">Colletotrichum karsti</name>
    <dbReference type="NCBI Taxonomy" id="1095194"/>
    <lineage>
        <taxon>Eukaryota</taxon>
        <taxon>Fungi</taxon>
        <taxon>Dikarya</taxon>
        <taxon>Ascomycota</taxon>
        <taxon>Pezizomycotina</taxon>
        <taxon>Sordariomycetes</taxon>
        <taxon>Hypocreomycetidae</taxon>
        <taxon>Glomerellales</taxon>
        <taxon>Glomerellaceae</taxon>
        <taxon>Colletotrichum</taxon>
        <taxon>Colletotrichum boninense species complex</taxon>
    </lineage>
</organism>
<dbReference type="Pfam" id="PF05368">
    <property type="entry name" value="NmrA"/>
    <property type="match status" value="1"/>
</dbReference>
<evidence type="ECO:0000313" key="5">
    <source>
        <dbReference type="EMBL" id="KAF9880205.1"/>
    </source>
</evidence>
<feature type="domain" description="NmrA-like" evidence="4">
    <location>
        <begin position="3"/>
        <end position="254"/>
    </location>
</feature>
<evidence type="ECO:0000256" key="1">
    <source>
        <dbReference type="ARBA" id="ARBA00006328"/>
    </source>
</evidence>
<dbReference type="RefSeq" id="XP_038749666.1">
    <property type="nucleotide sequence ID" value="XM_038884878.1"/>
</dbReference>
<dbReference type="SUPFAM" id="SSF51735">
    <property type="entry name" value="NAD(P)-binding Rossmann-fold domains"/>
    <property type="match status" value="1"/>
</dbReference>
<keyword evidence="2" id="KW-0521">NADP</keyword>
<reference evidence="5" key="1">
    <citation type="submission" date="2020-03" db="EMBL/GenBank/DDBJ databases">
        <authorList>
            <person name="He L."/>
        </authorList>
    </citation>
    <scope>NUCLEOTIDE SEQUENCE</scope>
    <source>
        <strain evidence="5">CkLH20</strain>
    </source>
</reference>
<reference evidence="5" key="2">
    <citation type="submission" date="2020-11" db="EMBL/GenBank/DDBJ databases">
        <title>Whole genome sequencing of Colletotrichum sp.</title>
        <authorList>
            <person name="Li H."/>
        </authorList>
    </citation>
    <scope>NUCLEOTIDE SEQUENCE</scope>
    <source>
        <strain evidence="5">CkLH20</strain>
    </source>
</reference>
<proteinExistence type="inferred from homology"/>
<dbReference type="GeneID" id="62157952"/>
<dbReference type="PANTHER" id="PTHR42748:SF30">
    <property type="entry name" value="NMRA-LIKE DOMAIN-CONTAINING PROTEIN"/>
    <property type="match status" value="1"/>
</dbReference>
<comment type="similarity">
    <text evidence="1">Belongs to the NmrA-type oxidoreductase family.</text>
</comment>
<keyword evidence="6" id="KW-1185">Reference proteome</keyword>
<evidence type="ECO:0000259" key="4">
    <source>
        <dbReference type="Pfam" id="PF05368"/>
    </source>
</evidence>
<protein>
    <recommendedName>
        <fullName evidence="4">NmrA-like domain-containing protein</fullName>
    </recommendedName>
</protein>
<dbReference type="EMBL" id="JAATWM020000005">
    <property type="protein sequence ID" value="KAF9880205.1"/>
    <property type="molecule type" value="Genomic_DNA"/>
</dbReference>
<dbReference type="GO" id="GO:0005634">
    <property type="term" value="C:nucleus"/>
    <property type="evidence" value="ECO:0007669"/>
    <property type="project" value="TreeGrafter"/>
</dbReference>
<accession>A0A9P6ICP0</accession>
<keyword evidence="3" id="KW-0560">Oxidoreductase</keyword>
<dbReference type="InterPro" id="IPR051164">
    <property type="entry name" value="NmrA-like_oxidored"/>
</dbReference>
<gene>
    <name evidence="5" type="ORF">CkaCkLH20_02159</name>
</gene>
<dbReference type="Proteomes" id="UP000781932">
    <property type="component" value="Unassembled WGS sequence"/>
</dbReference>
<dbReference type="AlphaFoldDB" id="A0A9P6ICP0"/>
<dbReference type="InterPro" id="IPR036291">
    <property type="entry name" value="NAD(P)-bd_dom_sf"/>
</dbReference>
<evidence type="ECO:0000256" key="3">
    <source>
        <dbReference type="ARBA" id="ARBA00023002"/>
    </source>
</evidence>
<dbReference type="OrthoDB" id="419598at2759"/>
<dbReference type="GO" id="GO:0016491">
    <property type="term" value="F:oxidoreductase activity"/>
    <property type="evidence" value="ECO:0007669"/>
    <property type="project" value="UniProtKB-KW"/>
</dbReference>
<sequence>MTQNTIFVSGATGTVGGAVAKNLLESNIAVRALVRNPDSDAARTLSRLGATLIPGDYDDEDALKKATEGVTGAFLNLMPDFVDHAWELKTAKRIMAAARDAGATHFVYSSGFAVQAPEKLRHWDPDSFTAMVLLSKQSIEEEVRQAGFENWTILRPGYFAGNFLLPQVAVFPDLVNDGRFVNAFKPDSQLPVLDPYDIGKFAAAAYRDPARFNGQEIPISAENMTVGELMAKLSTASGKDIRAVFLSDEEIEAQKAGNPFIAGQLAARDMVQFADQENTNSWGITLGTFDQFLEHEKARVQETYSKLA</sequence>
<evidence type="ECO:0000313" key="6">
    <source>
        <dbReference type="Proteomes" id="UP000781932"/>
    </source>
</evidence>
<name>A0A9P6ICP0_9PEZI</name>